<name>A0A941DQX0_9BURK</name>
<dbReference type="GO" id="GO:0008810">
    <property type="term" value="F:cellulase activity"/>
    <property type="evidence" value="ECO:0007669"/>
    <property type="project" value="UniProtKB-EC"/>
</dbReference>
<evidence type="ECO:0000256" key="8">
    <source>
        <dbReference type="SAM" id="SignalP"/>
    </source>
</evidence>
<sequence>MLTKKRLLRCICGALISLTVIPAAHAQCNWPQWEQFRQTFVSDDGRVVDHSTPVHHTVSEGQAYAMFFALAANDKDSFAKLLRWTANNLAGGDLTLHLPAWQWGQRADQSWGVIDPNAASDADVWIAYTLILAGEVWQQPAYNAAGQLLAQRILREESRELPGLGLSLLPAPLGFDLVEQRWKLNPSYVPLQLLRWLAISTGDTRWQHMLNASRLLLLQTAPRGFSPDWVIYQTTAQQTASFSPDLQGAEKGMGGYNAIRVYLWAGMLHEQDTDRSRLLKLWQPMAELTGKLGYPPEYVDVHSGEPKGAGSTGFSAALLPFLKAGGHQSVLRQQMLRIQAQGIRPDAYYDQVLSLFGQGFLQQQFRFNPQGKAEFVWQRQCKREG</sequence>
<comment type="caution">
    <text evidence="9">The sequence shown here is derived from an EMBL/GenBank/DDBJ whole genome shotgun (WGS) entry which is preliminary data.</text>
</comment>
<dbReference type="GO" id="GO:0030245">
    <property type="term" value="P:cellulose catabolic process"/>
    <property type="evidence" value="ECO:0007669"/>
    <property type="project" value="UniProtKB-KW"/>
</dbReference>
<keyword evidence="6 9" id="KW-0326">Glycosidase</keyword>
<dbReference type="InterPro" id="IPR002037">
    <property type="entry name" value="Glyco_hydro_8"/>
</dbReference>
<keyword evidence="7" id="KW-0119">Carbohydrate metabolism</keyword>
<dbReference type="RefSeq" id="WP_212689456.1">
    <property type="nucleotide sequence ID" value="NZ_JAGSPN010000020.1"/>
</dbReference>
<keyword evidence="7" id="KW-0624">Polysaccharide degradation</keyword>
<dbReference type="EC" id="3.2.1.4" evidence="3"/>
<evidence type="ECO:0000256" key="4">
    <source>
        <dbReference type="ARBA" id="ARBA00022801"/>
    </source>
</evidence>
<dbReference type="Proteomes" id="UP000680067">
    <property type="component" value="Unassembled WGS sequence"/>
</dbReference>
<keyword evidence="5" id="KW-0136">Cellulose degradation</keyword>
<dbReference type="EMBL" id="JAGSPN010000020">
    <property type="protein sequence ID" value="MBR7784189.1"/>
    <property type="molecule type" value="Genomic_DNA"/>
</dbReference>
<feature type="chain" id="PRO_5037209052" description="cellulase" evidence="8">
    <location>
        <begin position="27"/>
        <end position="385"/>
    </location>
</feature>
<organism evidence="9 10">
    <name type="scientific">Undibacterium luofuense</name>
    <dbReference type="NCBI Taxonomy" id="2828733"/>
    <lineage>
        <taxon>Bacteria</taxon>
        <taxon>Pseudomonadati</taxon>
        <taxon>Pseudomonadota</taxon>
        <taxon>Betaproteobacteria</taxon>
        <taxon>Burkholderiales</taxon>
        <taxon>Oxalobacteraceae</taxon>
        <taxon>Undibacterium</taxon>
    </lineage>
</organism>
<dbReference type="AlphaFoldDB" id="A0A941DQX0"/>
<comment type="catalytic activity">
    <reaction evidence="1">
        <text>Endohydrolysis of (1-&gt;4)-beta-D-glucosidic linkages in cellulose, lichenin and cereal beta-D-glucans.</text>
        <dbReference type="EC" id="3.2.1.4"/>
    </reaction>
</comment>
<dbReference type="NCBIfam" id="NF008305">
    <property type="entry name" value="PRK11097.1"/>
    <property type="match status" value="1"/>
</dbReference>
<dbReference type="InterPro" id="IPR008928">
    <property type="entry name" value="6-hairpin_glycosidase_sf"/>
</dbReference>
<dbReference type="Pfam" id="PF01270">
    <property type="entry name" value="Glyco_hydro_8"/>
    <property type="match status" value="1"/>
</dbReference>
<evidence type="ECO:0000256" key="1">
    <source>
        <dbReference type="ARBA" id="ARBA00000966"/>
    </source>
</evidence>
<evidence type="ECO:0000256" key="6">
    <source>
        <dbReference type="ARBA" id="ARBA00023295"/>
    </source>
</evidence>
<reference evidence="9" key="1">
    <citation type="submission" date="2021-04" db="EMBL/GenBank/DDBJ databases">
        <title>novel species isolated from subtropical streams in China.</title>
        <authorList>
            <person name="Lu H."/>
        </authorList>
    </citation>
    <scope>NUCLEOTIDE SEQUENCE</scope>
    <source>
        <strain evidence="9">LFS511W</strain>
    </source>
</reference>
<evidence type="ECO:0000313" key="10">
    <source>
        <dbReference type="Proteomes" id="UP000680067"/>
    </source>
</evidence>
<feature type="signal peptide" evidence="8">
    <location>
        <begin position="1"/>
        <end position="26"/>
    </location>
</feature>
<keyword evidence="10" id="KW-1185">Reference proteome</keyword>
<evidence type="ECO:0000256" key="7">
    <source>
        <dbReference type="ARBA" id="ARBA00023326"/>
    </source>
</evidence>
<keyword evidence="8" id="KW-0732">Signal</keyword>
<dbReference type="InterPro" id="IPR012341">
    <property type="entry name" value="6hp_glycosidase-like_sf"/>
</dbReference>
<gene>
    <name evidence="9" type="primary">bcsZ</name>
    <name evidence="9" type="ORF">KDM89_18765</name>
</gene>
<dbReference type="SUPFAM" id="SSF48208">
    <property type="entry name" value="Six-hairpin glycosidases"/>
    <property type="match status" value="1"/>
</dbReference>
<protein>
    <recommendedName>
        <fullName evidence="3">cellulase</fullName>
        <ecNumber evidence="3">3.2.1.4</ecNumber>
    </recommendedName>
</protein>
<evidence type="ECO:0000313" key="9">
    <source>
        <dbReference type="EMBL" id="MBR7784189.1"/>
    </source>
</evidence>
<evidence type="ECO:0000256" key="5">
    <source>
        <dbReference type="ARBA" id="ARBA00023001"/>
    </source>
</evidence>
<keyword evidence="4 9" id="KW-0378">Hydrolase</keyword>
<evidence type="ECO:0000256" key="2">
    <source>
        <dbReference type="ARBA" id="ARBA00009209"/>
    </source>
</evidence>
<proteinExistence type="inferred from homology"/>
<dbReference type="PRINTS" id="PR00735">
    <property type="entry name" value="GLHYDRLASE8"/>
</dbReference>
<evidence type="ECO:0000256" key="3">
    <source>
        <dbReference type="ARBA" id="ARBA00012601"/>
    </source>
</evidence>
<comment type="similarity">
    <text evidence="2">Belongs to the glycosyl hydrolase 8 (cellulase D) family.</text>
</comment>
<accession>A0A941DQX0</accession>
<dbReference type="Gene3D" id="1.50.10.10">
    <property type="match status" value="1"/>
</dbReference>